<dbReference type="EMBL" id="CP136865">
    <property type="protein sequence ID" value="WOJ96817.1"/>
    <property type="molecule type" value="Genomic_DNA"/>
</dbReference>
<accession>A0ABZ0IBD7</accession>
<dbReference type="Pfam" id="PF04338">
    <property type="entry name" value="DUF481"/>
    <property type="match status" value="1"/>
</dbReference>
<dbReference type="InterPro" id="IPR007433">
    <property type="entry name" value="DUF481"/>
</dbReference>
<evidence type="ECO:0000313" key="2">
    <source>
        <dbReference type="Proteomes" id="UP001626549"/>
    </source>
</evidence>
<proteinExistence type="predicted"/>
<keyword evidence="2" id="KW-1185">Reference proteome</keyword>
<dbReference type="RefSeq" id="WP_407327511.1">
    <property type="nucleotide sequence ID" value="NZ_CP136865.1"/>
</dbReference>
<protein>
    <submittedName>
        <fullName evidence="1">DUF481 domain-containing protein</fullName>
    </submittedName>
</protein>
<dbReference type="Proteomes" id="UP001626549">
    <property type="component" value="Chromosome"/>
</dbReference>
<evidence type="ECO:0000313" key="1">
    <source>
        <dbReference type="EMBL" id="WOJ96817.1"/>
    </source>
</evidence>
<reference evidence="1 2" key="1">
    <citation type="submission" date="2023-10" db="EMBL/GenBank/DDBJ databases">
        <title>Two novel species belonging to the OM43/NOR5 clade.</title>
        <authorList>
            <person name="Park M."/>
        </authorList>
    </citation>
    <scope>NUCLEOTIDE SEQUENCE [LARGE SCALE GENOMIC DNA]</scope>
    <source>
        <strain evidence="1 2">IMCC45268</strain>
    </source>
</reference>
<sequence>MLRLTQFVLPHFTLPRFILRCIRGAVVLQLLLASMLAQANIDRIELTNGSVIIGSFHDADNGKVMIDTDFAGMLTIEKSNIVSMDVASSVTLQMRDGAVLETDNLVVDNRTLSLTTQGKTSYALDELMRINPEPWELGRGYRHTGLASSAFSLQRGNTVLDELDYKIDTRWRGLEDRYTLKLEGEVREANRERNTENWMITGKYDRFQTGDYYWGVSASAEEDRFADLDLRTAIGPYLGRSLLVGTPFVLELETGLSQVNEDFGTAIDRSYVGLTWSVRSESQYFGAESRLYVDHKGVKNLADRNNLILNTTLGLAFPVLGRIQGATEVVLDYNSGAVEGTEELDQTYRFRLGYAW</sequence>
<gene>
    <name evidence="1" type="ORF">R0137_16455</name>
</gene>
<name>A0ABZ0IBD7_9GAMM</name>
<organism evidence="1 2">
    <name type="scientific">Congregibacter brevis</name>
    <dbReference type="NCBI Taxonomy" id="3081201"/>
    <lineage>
        <taxon>Bacteria</taxon>
        <taxon>Pseudomonadati</taxon>
        <taxon>Pseudomonadota</taxon>
        <taxon>Gammaproteobacteria</taxon>
        <taxon>Cellvibrionales</taxon>
        <taxon>Halieaceae</taxon>
        <taxon>Congregibacter</taxon>
    </lineage>
</organism>